<protein>
    <submittedName>
        <fullName evidence="1">Uncharacterized protein</fullName>
    </submittedName>
</protein>
<sequence>MGPSAATSAAAPRRHRQGSPTAIRSSCGERILCDFAVFVCASAARAAICSIATDEHHSTGDASVSRLSRRGARLRYADCSVKCAETEMQPAGTSLPEQFGICNGQLGSLGRQWKERGARWKWCLVHVVSRGSYPASWTTRVRIISPPATPISPSRVHQ</sequence>
<keyword evidence="2" id="KW-1185">Reference proteome</keyword>
<proteinExistence type="predicted"/>
<organism evidence="1 2">
    <name type="scientific">Auriscalpium vulgare</name>
    <dbReference type="NCBI Taxonomy" id="40419"/>
    <lineage>
        <taxon>Eukaryota</taxon>
        <taxon>Fungi</taxon>
        <taxon>Dikarya</taxon>
        <taxon>Basidiomycota</taxon>
        <taxon>Agaricomycotina</taxon>
        <taxon>Agaricomycetes</taxon>
        <taxon>Russulales</taxon>
        <taxon>Auriscalpiaceae</taxon>
        <taxon>Auriscalpium</taxon>
    </lineage>
</organism>
<comment type="caution">
    <text evidence="1">The sequence shown here is derived from an EMBL/GenBank/DDBJ whole genome shotgun (WGS) entry which is preliminary data.</text>
</comment>
<dbReference type="Proteomes" id="UP000814033">
    <property type="component" value="Unassembled WGS sequence"/>
</dbReference>
<reference evidence="1" key="1">
    <citation type="submission" date="2021-02" db="EMBL/GenBank/DDBJ databases">
        <authorList>
            <consortium name="DOE Joint Genome Institute"/>
            <person name="Ahrendt S."/>
            <person name="Looney B.P."/>
            <person name="Miyauchi S."/>
            <person name="Morin E."/>
            <person name="Drula E."/>
            <person name="Courty P.E."/>
            <person name="Chicoki N."/>
            <person name="Fauchery L."/>
            <person name="Kohler A."/>
            <person name="Kuo A."/>
            <person name="Labutti K."/>
            <person name="Pangilinan J."/>
            <person name="Lipzen A."/>
            <person name="Riley R."/>
            <person name="Andreopoulos W."/>
            <person name="He G."/>
            <person name="Johnson J."/>
            <person name="Barry K.W."/>
            <person name="Grigoriev I.V."/>
            <person name="Nagy L."/>
            <person name="Hibbett D."/>
            <person name="Henrissat B."/>
            <person name="Matheny P.B."/>
            <person name="Labbe J."/>
            <person name="Martin F."/>
        </authorList>
    </citation>
    <scope>NUCLEOTIDE SEQUENCE</scope>
    <source>
        <strain evidence="1">FP105234-sp</strain>
    </source>
</reference>
<name>A0ACB8RRF9_9AGAM</name>
<gene>
    <name evidence="1" type="ORF">FA95DRAFT_1339991</name>
</gene>
<dbReference type="EMBL" id="MU275918">
    <property type="protein sequence ID" value="KAI0046751.1"/>
    <property type="molecule type" value="Genomic_DNA"/>
</dbReference>
<evidence type="ECO:0000313" key="1">
    <source>
        <dbReference type="EMBL" id="KAI0046751.1"/>
    </source>
</evidence>
<reference evidence="1" key="2">
    <citation type="journal article" date="2022" name="New Phytol.">
        <title>Evolutionary transition to the ectomycorrhizal habit in the genomes of a hyperdiverse lineage of mushroom-forming fungi.</title>
        <authorList>
            <person name="Looney B."/>
            <person name="Miyauchi S."/>
            <person name="Morin E."/>
            <person name="Drula E."/>
            <person name="Courty P.E."/>
            <person name="Kohler A."/>
            <person name="Kuo A."/>
            <person name="LaButti K."/>
            <person name="Pangilinan J."/>
            <person name="Lipzen A."/>
            <person name="Riley R."/>
            <person name="Andreopoulos W."/>
            <person name="He G."/>
            <person name="Johnson J."/>
            <person name="Nolan M."/>
            <person name="Tritt A."/>
            <person name="Barry K.W."/>
            <person name="Grigoriev I.V."/>
            <person name="Nagy L.G."/>
            <person name="Hibbett D."/>
            <person name="Henrissat B."/>
            <person name="Matheny P.B."/>
            <person name="Labbe J."/>
            <person name="Martin F.M."/>
        </authorList>
    </citation>
    <scope>NUCLEOTIDE SEQUENCE</scope>
    <source>
        <strain evidence="1">FP105234-sp</strain>
    </source>
</reference>
<accession>A0ACB8RRF9</accession>
<evidence type="ECO:0000313" key="2">
    <source>
        <dbReference type="Proteomes" id="UP000814033"/>
    </source>
</evidence>